<name>A0AAD5PGV2_9FUNG</name>
<organism evidence="2 3">
    <name type="scientific">Phascolomyces articulosus</name>
    <dbReference type="NCBI Taxonomy" id="60185"/>
    <lineage>
        <taxon>Eukaryota</taxon>
        <taxon>Fungi</taxon>
        <taxon>Fungi incertae sedis</taxon>
        <taxon>Mucoromycota</taxon>
        <taxon>Mucoromycotina</taxon>
        <taxon>Mucoromycetes</taxon>
        <taxon>Mucorales</taxon>
        <taxon>Lichtheimiaceae</taxon>
        <taxon>Phascolomyces</taxon>
    </lineage>
</organism>
<dbReference type="EMBL" id="JAIXMP010000006">
    <property type="protein sequence ID" value="KAI9271796.1"/>
    <property type="molecule type" value="Genomic_DNA"/>
</dbReference>
<accession>A0AAD5PGV2</accession>
<dbReference type="AlphaFoldDB" id="A0AAD5PGV2"/>
<gene>
    <name evidence="2" type="ORF">BDA99DRAFT_305142</name>
</gene>
<keyword evidence="1" id="KW-0812">Transmembrane</keyword>
<evidence type="ECO:0000256" key="1">
    <source>
        <dbReference type="SAM" id="Phobius"/>
    </source>
</evidence>
<reference evidence="2" key="2">
    <citation type="submission" date="2023-02" db="EMBL/GenBank/DDBJ databases">
        <authorList>
            <consortium name="DOE Joint Genome Institute"/>
            <person name="Mondo S.J."/>
            <person name="Chang Y."/>
            <person name="Wang Y."/>
            <person name="Ahrendt S."/>
            <person name="Andreopoulos W."/>
            <person name="Barry K."/>
            <person name="Beard J."/>
            <person name="Benny G.L."/>
            <person name="Blankenship S."/>
            <person name="Bonito G."/>
            <person name="Cuomo C."/>
            <person name="Desiro A."/>
            <person name="Gervers K.A."/>
            <person name="Hundley H."/>
            <person name="Kuo A."/>
            <person name="LaButti K."/>
            <person name="Lang B.F."/>
            <person name="Lipzen A."/>
            <person name="O'Donnell K."/>
            <person name="Pangilinan J."/>
            <person name="Reynolds N."/>
            <person name="Sandor L."/>
            <person name="Smith M.W."/>
            <person name="Tsang A."/>
            <person name="Grigoriev I.V."/>
            <person name="Stajich J.E."/>
            <person name="Spatafora J.W."/>
        </authorList>
    </citation>
    <scope>NUCLEOTIDE SEQUENCE</scope>
    <source>
        <strain evidence="2">RSA 2281</strain>
    </source>
</reference>
<keyword evidence="1" id="KW-1133">Transmembrane helix</keyword>
<reference evidence="2" key="1">
    <citation type="journal article" date="2022" name="IScience">
        <title>Evolution of zygomycete secretomes and the origins of terrestrial fungal ecologies.</title>
        <authorList>
            <person name="Chang Y."/>
            <person name="Wang Y."/>
            <person name="Mondo S."/>
            <person name="Ahrendt S."/>
            <person name="Andreopoulos W."/>
            <person name="Barry K."/>
            <person name="Beard J."/>
            <person name="Benny G.L."/>
            <person name="Blankenship S."/>
            <person name="Bonito G."/>
            <person name="Cuomo C."/>
            <person name="Desiro A."/>
            <person name="Gervers K.A."/>
            <person name="Hundley H."/>
            <person name="Kuo A."/>
            <person name="LaButti K."/>
            <person name="Lang B.F."/>
            <person name="Lipzen A."/>
            <person name="O'Donnell K."/>
            <person name="Pangilinan J."/>
            <person name="Reynolds N."/>
            <person name="Sandor L."/>
            <person name="Smith M.E."/>
            <person name="Tsang A."/>
            <person name="Grigoriev I.V."/>
            <person name="Stajich J.E."/>
            <person name="Spatafora J.W."/>
        </authorList>
    </citation>
    <scope>NUCLEOTIDE SEQUENCE</scope>
    <source>
        <strain evidence="2">RSA 2281</strain>
    </source>
</reference>
<evidence type="ECO:0000313" key="3">
    <source>
        <dbReference type="Proteomes" id="UP001209540"/>
    </source>
</evidence>
<protein>
    <submittedName>
        <fullName evidence="2">Uncharacterized protein</fullName>
    </submittedName>
</protein>
<feature type="transmembrane region" description="Helical" evidence="1">
    <location>
        <begin position="15"/>
        <end position="36"/>
    </location>
</feature>
<keyword evidence="1" id="KW-0472">Membrane</keyword>
<evidence type="ECO:0000313" key="2">
    <source>
        <dbReference type="EMBL" id="KAI9271796.1"/>
    </source>
</evidence>
<proteinExistence type="predicted"/>
<keyword evidence="3" id="KW-1185">Reference proteome</keyword>
<comment type="caution">
    <text evidence="2">The sequence shown here is derived from an EMBL/GenBank/DDBJ whole genome shotgun (WGS) entry which is preliminary data.</text>
</comment>
<dbReference type="Proteomes" id="UP001209540">
    <property type="component" value="Unassembled WGS sequence"/>
</dbReference>
<sequence>MPMGASYHISSPGSLLRQILAIQIIMAFTACFLIYVTTNTSVYRDASVNITNKDSEHINTMKKPPYTIVSTAYLNNNEKDMDHILCFTRWIEGLRSNFNQRASPTTTAFPAVIILYASISSNNHRSSMPPLLFDNSNQISNDNISPITVKHIVDDAFYDILVDRDKESDGGVIKGRQHEFLLLSLTIKAIATTLFPSVHHYNNSSLLDNNNNNSDDHIVLWVDPTVTLVNSHLLHSLPTMVRRSNGLWLPSGDINSLCNARLFGFDASNEKVVTYLLAKFSTACH</sequence>